<evidence type="ECO:0000256" key="2">
    <source>
        <dbReference type="SAM" id="SignalP"/>
    </source>
</evidence>
<dbReference type="Pfam" id="PF00622">
    <property type="entry name" value="SPRY"/>
    <property type="match status" value="1"/>
</dbReference>
<dbReference type="WBParaSite" id="GPLIN_000696800">
    <property type="protein sequence ID" value="GPLIN_000696800"/>
    <property type="gene ID" value="GPLIN_000696800"/>
</dbReference>
<reference evidence="4" key="2">
    <citation type="submission" date="2014-05" db="EMBL/GenBank/DDBJ databases">
        <title>The genome and life-stage specific transcriptomes of Globodera pallida elucidate key aspects of plant parasitism by a cyst nematode.</title>
        <authorList>
            <person name="Cotton J.A."/>
            <person name="Lilley C.J."/>
            <person name="Jones L.M."/>
            <person name="Kikuchi T."/>
            <person name="Reid A.J."/>
            <person name="Thorpe P."/>
            <person name="Tsai I.J."/>
            <person name="Beasley H."/>
            <person name="Blok V."/>
            <person name="Cock P.J.A."/>
            <person name="Van den Akker S.E."/>
            <person name="Holroyd N."/>
            <person name="Hunt M."/>
            <person name="Mantelin S."/>
            <person name="Naghra H."/>
            <person name="Pain A."/>
            <person name="Palomares-Rius J.E."/>
            <person name="Zarowiecki M."/>
            <person name="Berriman M."/>
            <person name="Jones J.T."/>
            <person name="Urwin P.E."/>
        </authorList>
    </citation>
    <scope>NUCLEOTIDE SEQUENCE [LARGE SCALE GENOMIC DNA]</scope>
    <source>
        <strain evidence="4">Lindley</strain>
    </source>
</reference>
<reference evidence="4" key="1">
    <citation type="submission" date="2013-12" db="EMBL/GenBank/DDBJ databases">
        <authorList>
            <person name="Aslett M."/>
        </authorList>
    </citation>
    <scope>NUCLEOTIDE SEQUENCE [LARGE SCALE GENOMIC DNA]</scope>
    <source>
        <strain evidence="4">Lindley</strain>
    </source>
</reference>
<dbReference type="Proteomes" id="UP000050741">
    <property type="component" value="Unassembled WGS sequence"/>
</dbReference>
<feature type="region of interest" description="Disordered" evidence="1">
    <location>
        <begin position="24"/>
        <end position="73"/>
    </location>
</feature>
<dbReference type="SUPFAM" id="SSF49899">
    <property type="entry name" value="Concanavalin A-like lectins/glucanases"/>
    <property type="match status" value="1"/>
</dbReference>
<dbReference type="AlphaFoldDB" id="A0A183C274"/>
<evidence type="ECO:0000259" key="3">
    <source>
        <dbReference type="PROSITE" id="PS50188"/>
    </source>
</evidence>
<dbReference type="SMART" id="SM00449">
    <property type="entry name" value="SPRY"/>
    <property type="match status" value="1"/>
</dbReference>
<evidence type="ECO:0000256" key="1">
    <source>
        <dbReference type="SAM" id="MobiDB-lite"/>
    </source>
</evidence>
<reference evidence="5" key="3">
    <citation type="submission" date="2016-06" db="UniProtKB">
        <authorList>
            <consortium name="WormBaseParasite"/>
        </authorList>
    </citation>
    <scope>IDENTIFICATION</scope>
</reference>
<dbReference type="CDD" id="cd12885">
    <property type="entry name" value="SPRY_RanBP_like"/>
    <property type="match status" value="1"/>
</dbReference>
<dbReference type="Gene3D" id="2.60.120.920">
    <property type="match status" value="1"/>
</dbReference>
<organism evidence="4 5">
    <name type="scientific">Globodera pallida</name>
    <name type="common">Potato cyst nematode worm</name>
    <name type="synonym">Heterodera pallida</name>
    <dbReference type="NCBI Taxonomy" id="36090"/>
    <lineage>
        <taxon>Eukaryota</taxon>
        <taxon>Metazoa</taxon>
        <taxon>Ecdysozoa</taxon>
        <taxon>Nematoda</taxon>
        <taxon>Chromadorea</taxon>
        <taxon>Rhabditida</taxon>
        <taxon>Tylenchina</taxon>
        <taxon>Tylenchomorpha</taxon>
        <taxon>Tylenchoidea</taxon>
        <taxon>Heteroderidae</taxon>
        <taxon>Heteroderinae</taxon>
        <taxon>Globodera</taxon>
    </lineage>
</organism>
<dbReference type="InterPro" id="IPR001870">
    <property type="entry name" value="B30.2/SPRY"/>
</dbReference>
<protein>
    <submittedName>
        <fullName evidence="5">B30.2/SPRY domain-containing protein</fullName>
    </submittedName>
</protein>
<dbReference type="InterPro" id="IPR043136">
    <property type="entry name" value="B30.2/SPRY_sf"/>
</dbReference>
<dbReference type="PROSITE" id="PS50188">
    <property type="entry name" value="B302_SPRY"/>
    <property type="match status" value="1"/>
</dbReference>
<feature type="signal peptide" evidence="2">
    <location>
        <begin position="1"/>
        <end position="16"/>
    </location>
</feature>
<feature type="chain" id="PRO_5008146961" evidence="2">
    <location>
        <begin position="17"/>
        <end position="267"/>
    </location>
</feature>
<keyword evidence="2" id="KW-0732">Signal</keyword>
<evidence type="ECO:0000313" key="5">
    <source>
        <dbReference type="WBParaSite" id="GPLIN_000696800"/>
    </source>
</evidence>
<keyword evidence="4" id="KW-1185">Reference proteome</keyword>
<evidence type="ECO:0000313" key="4">
    <source>
        <dbReference type="Proteomes" id="UP000050741"/>
    </source>
</evidence>
<dbReference type="InterPro" id="IPR044736">
    <property type="entry name" value="Gid1/RanBPM/SPLA_SPRY"/>
</dbReference>
<feature type="domain" description="B30.2/SPRY" evidence="3">
    <location>
        <begin position="44"/>
        <end position="259"/>
    </location>
</feature>
<dbReference type="InterPro" id="IPR003877">
    <property type="entry name" value="SPRY_dom"/>
</dbReference>
<proteinExistence type="predicted"/>
<name>A0A183C274_GLOPA</name>
<accession>A0A183C274</accession>
<sequence length="267" mass="29221">MRSFHFLDAICLFVMAASILLETGSTSSGNAKPNADASPKTSTTNTKLENEPAEQENPGLTPENRWDSDASDKGLTLSEPDQLIAEYPGEPWGPRSVSAEQPIPKIKSGIFYYEVKILAREFSNPIYIGLGPTKGIPRGKVIGRIEGGYAYDDKGRFWGHEVKGCHYSTFTKRPYVDGQPPFAKFVRSVVNDVVVEVFIIGDVIGCGVNLKTRQIIYTRNGVLLKTTGLLVDSDADLFPNVSLSAPGSKIEANFGPKDFKFNINDLI</sequence>
<dbReference type="InterPro" id="IPR013320">
    <property type="entry name" value="ConA-like_dom_sf"/>
</dbReference>